<dbReference type="PANTHER" id="PTHR42760:SF133">
    <property type="entry name" value="3-OXOACYL-[ACYL-CARRIER-PROTEIN] REDUCTASE"/>
    <property type="match status" value="1"/>
</dbReference>
<comment type="caution">
    <text evidence="4">The sequence shown here is derived from an EMBL/GenBank/DDBJ whole genome shotgun (WGS) entry which is preliminary data.</text>
</comment>
<proteinExistence type="inferred from homology"/>
<evidence type="ECO:0000259" key="3">
    <source>
        <dbReference type="SMART" id="SM00822"/>
    </source>
</evidence>
<dbReference type="PRINTS" id="PR00080">
    <property type="entry name" value="SDRFAMILY"/>
</dbReference>
<evidence type="ECO:0000313" key="4">
    <source>
        <dbReference type="EMBL" id="NHO34292.1"/>
    </source>
</evidence>
<dbReference type="InterPro" id="IPR057326">
    <property type="entry name" value="KR_dom"/>
</dbReference>
<name>A0ABX0KKA3_9PROT</name>
<dbReference type="EMBL" id="WOSW01000069">
    <property type="protein sequence ID" value="NHO34292.1"/>
    <property type="molecule type" value="Genomic_DNA"/>
</dbReference>
<dbReference type="Gene3D" id="3.40.50.720">
    <property type="entry name" value="NAD(P)-binding Rossmann-like Domain"/>
    <property type="match status" value="1"/>
</dbReference>
<accession>A0ABX0KKA3</accession>
<protein>
    <submittedName>
        <fullName evidence="4">SDR family oxidoreductase</fullName>
    </submittedName>
</protein>
<dbReference type="PANTHER" id="PTHR42760">
    <property type="entry name" value="SHORT-CHAIN DEHYDROGENASES/REDUCTASES FAMILY MEMBER"/>
    <property type="match status" value="1"/>
</dbReference>
<dbReference type="InterPro" id="IPR020904">
    <property type="entry name" value="Sc_DH/Rdtase_CS"/>
</dbReference>
<dbReference type="InterPro" id="IPR036291">
    <property type="entry name" value="NAD(P)-bd_dom_sf"/>
</dbReference>
<reference evidence="4 5" key="1">
    <citation type="journal article" date="2020" name="Int. J. Syst. Evol. Microbiol.">
        <title>Novel acetic acid bacteria from cider fermentations: Acetobacter conturbans sp. nov. and Acetobacter fallax sp. nov.</title>
        <authorList>
            <person name="Sombolestani A.S."/>
            <person name="Cleenwerck I."/>
            <person name="Cnockaert M."/>
            <person name="Borremans W."/>
            <person name="Wieme A.D."/>
            <person name="De Vuyst L."/>
            <person name="Vandamme P."/>
        </authorList>
    </citation>
    <scope>NUCLEOTIDE SEQUENCE [LARGE SCALE GENOMIC DNA]</scope>
    <source>
        <strain evidence="4 5">LMG 1637</strain>
    </source>
</reference>
<dbReference type="Proteomes" id="UP000615326">
    <property type="component" value="Unassembled WGS sequence"/>
</dbReference>
<evidence type="ECO:0000256" key="1">
    <source>
        <dbReference type="ARBA" id="ARBA00006484"/>
    </source>
</evidence>
<evidence type="ECO:0000256" key="2">
    <source>
        <dbReference type="ARBA" id="ARBA00023002"/>
    </source>
</evidence>
<feature type="domain" description="Ketoreductase" evidence="3">
    <location>
        <begin position="7"/>
        <end position="179"/>
    </location>
</feature>
<keyword evidence="5" id="KW-1185">Reference proteome</keyword>
<organism evidence="4 5">
    <name type="scientific">Acetobacter fallax</name>
    <dbReference type="NCBI Taxonomy" id="1737473"/>
    <lineage>
        <taxon>Bacteria</taxon>
        <taxon>Pseudomonadati</taxon>
        <taxon>Pseudomonadota</taxon>
        <taxon>Alphaproteobacteria</taxon>
        <taxon>Acetobacterales</taxon>
        <taxon>Acetobacteraceae</taxon>
        <taxon>Acetobacter</taxon>
    </lineage>
</organism>
<dbReference type="CDD" id="cd05233">
    <property type="entry name" value="SDR_c"/>
    <property type="match status" value="1"/>
</dbReference>
<sequence>MSSFHGKSVLVLGGSRGIGAAIVRRFATDGAKVIFTYLSSPDDAHALSAETGSKAMRADSGDRDALIALINSLGPLDVLVVNSGILGAGDPLDMPPDDIDRLFRINIHAPYHAAVAAARNMPDGGRIIFIGSANADRMPMSGLAAYSASKSALKGMARGLARDFGARGITVNVVQPGPTDTDMNPAEGPLKDIMHGFMAIKRHATGAEIAGLVAYLAGPEAGIITGAAYNIDGGFAA</sequence>
<dbReference type="SUPFAM" id="SSF51735">
    <property type="entry name" value="NAD(P)-binding Rossmann-fold domains"/>
    <property type="match status" value="1"/>
</dbReference>
<dbReference type="PRINTS" id="PR00081">
    <property type="entry name" value="GDHRDH"/>
</dbReference>
<gene>
    <name evidence="4" type="primary">bdcA</name>
    <name evidence="4" type="ORF">GOB84_17525</name>
</gene>
<dbReference type="InterPro" id="IPR002347">
    <property type="entry name" value="SDR_fam"/>
</dbReference>
<dbReference type="RefSeq" id="WP_173578715.1">
    <property type="nucleotide sequence ID" value="NZ_WOSW01000069.1"/>
</dbReference>
<dbReference type="PROSITE" id="PS00061">
    <property type="entry name" value="ADH_SHORT"/>
    <property type="match status" value="1"/>
</dbReference>
<keyword evidence="2" id="KW-0560">Oxidoreductase</keyword>
<dbReference type="Pfam" id="PF13561">
    <property type="entry name" value="adh_short_C2"/>
    <property type="match status" value="1"/>
</dbReference>
<comment type="similarity">
    <text evidence="1">Belongs to the short-chain dehydrogenases/reductases (SDR) family.</text>
</comment>
<dbReference type="NCBIfam" id="NF009383">
    <property type="entry name" value="PRK12742.1"/>
    <property type="match status" value="1"/>
</dbReference>
<dbReference type="SMART" id="SM00822">
    <property type="entry name" value="PKS_KR"/>
    <property type="match status" value="1"/>
</dbReference>
<evidence type="ECO:0000313" key="5">
    <source>
        <dbReference type="Proteomes" id="UP000615326"/>
    </source>
</evidence>